<feature type="transmembrane region" description="Helical" evidence="6">
    <location>
        <begin position="793"/>
        <end position="814"/>
    </location>
</feature>
<dbReference type="InterPro" id="IPR038766">
    <property type="entry name" value="Membrane_comp_ABC_pdt"/>
</dbReference>
<comment type="caution">
    <text evidence="8">The sequence shown here is derived from an EMBL/GenBank/DDBJ whole genome shotgun (WGS) entry which is preliminary data.</text>
</comment>
<feature type="transmembrane region" description="Helical" evidence="6">
    <location>
        <begin position="417"/>
        <end position="441"/>
    </location>
</feature>
<evidence type="ECO:0000259" key="7">
    <source>
        <dbReference type="Pfam" id="PF02687"/>
    </source>
</evidence>
<dbReference type="AlphaFoldDB" id="A0A8B2NMK0"/>
<evidence type="ECO:0000256" key="5">
    <source>
        <dbReference type="ARBA" id="ARBA00023136"/>
    </source>
</evidence>
<evidence type="ECO:0000256" key="2">
    <source>
        <dbReference type="ARBA" id="ARBA00022475"/>
    </source>
</evidence>
<feature type="transmembrane region" description="Helical" evidence="6">
    <location>
        <begin position="462"/>
        <end position="483"/>
    </location>
</feature>
<keyword evidence="2" id="KW-1003">Cell membrane</keyword>
<feature type="transmembrane region" description="Helical" evidence="6">
    <location>
        <begin position="752"/>
        <end position="781"/>
    </location>
</feature>
<feature type="transmembrane region" description="Helical" evidence="6">
    <location>
        <begin position="296"/>
        <end position="321"/>
    </location>
</feature>
<dbReference type="EMBL" id="QHHQ01000005">
    <property type="protein sequence ID" value="RAH99398.1"/>
    <property type="molecule type" value="Genomic_DNA"/>
</dbReference>
<dbReference type="InterPro" id="IPR003838">
    <property type="entry name" value="ABC3_permease_C"/>
</dbReference>
<feature type="domain" description="ABC3 transporter permease C-terminal" evidence="7">
    <location>
        <begin position="711"/>
        <end position="822"/>
    </location>
</feature>
<dbReference type="GO" id="GO:0016740">
    <property type="term" value="F:transferase activity"/>
    <property type="evidence" value="ECO:0007669"/>
    <property type="project" value="UniProtKB-KW"/>
</dbReference>
<evidence type="ECO:0000313" key="9">
    <source>
        <dbReference type="Proteomes" id="UP000249590"/>
    </source>
</evidence>
<comment type="subcellular location">
    <subcellularLocation>
        <location evidence="1">Cell membrane</location>
        <topology evidence="1">Multi-pass membrane protein</topology>
    </subcellularLocation>
</comment>
<evidence type="ECO:0000256" key="1">
    <source>
        <dbReference type="ARBA" id="ARBA00004651"/>
    </source>
</evidence>
<keyword evidence="5 6" id="KW-0472">Membrane</keyword>
<sequence>MRGGLRGFYVFLACIALGTATIAAVNSLAYGLVRGITAEGQSLLGGDVSFSLMHRQANPDEASFFAEQGRVSTVATLRAMARPQSGRQMLVELKAIDDAYPLYGSLELENGRSEAAVFGAAPDGLVPLLVEDTLLTTAGIAVGDDLAIGRATGRVVGVIEREPDRVSGGLAFGPRVMIPLRFLDETGLVTTGSLVRWHYRIRGVDKPFTEAELKSVLDTAKATFPSAGWRVETRLDAAPRLRASIERFAQFLTIVGLTSLAVGGVGVANSVRAYLGRKRMQIATLRALGATRRFVTTLYLMQIAILASVGIAIGLVLGAVAPPVAAVLLDGILPVTALNSIFPGALALAAVFGALTALTFALLPLARADRIRPIVLLRGDADEAAGFPLGFAAAALASGLVLTGLVVLTAYDRWLAFLYVVGAAVVFGLFRVVAVAIMALARRMPRSRRTTVRMAVANVHRRGALTPTVTLSLGLSLTLLVALSQIDGNLRQTLTSTLPSEAPSFFFIDIQSHERDAFLDALETAAPDAAIQSQPMLRGRIVSINGIAAEDWPDTEASWVLRGDRGITYSATLPKDSKVVDGRWWAGSGAGENEVSFASDLAKELGVGVGDTMRVNVLGREVEARITNLRTVDWESLSINFVMIFSPNVFAGAPHAHLATLSFPGGGDDEKELKLLKTITDAFPTVTSIRVKDALAAVNGIVSDLVFAVRIAASITLFASILVLAGTLAASHRSRIYDAVILKTLGARRRTLLLAYGLEYALLGMAAAVFSMAAGSLAGWFIVSDLMELDFTFMPGAAFVAVAVAVIVTVGLGLSGTWRALGERPALVLRSL</sequence>
<feature type="transmembrane region" description="Helical" evidence="6">
    <location>
        <begin position="248"/>
        <end position="275"/>
    </location>
</feature>
<dbReference type="OrthoDB" id="9775544at2"/>
<evidence type="ECO:0000256" key="3">
    <source>
        <dbReference type="ARBA" id="ARBA00022692"/>
    </source>
</evidence>
<organism evidence="8 9">
    <name type="scientific">Acuticoccus sediminis</name>
    <dbReference type="NCBI Taxonomy" id="2184697"/>
    <lineage>
        <taxon>Bacteria</taxon>
        <taxon>Pseudomonadati</taxon>
        <taxon>Pseudomonadota</taxon>
        <taxon>Alphaproteobacteria</taxon>
        <taxon>Hyphomicrobiales</taxon>
        <taxon>Amorphaceae</taxon>
        <taxon>Acuticoccus</taxon>
    </lineage>
</organism>
<feature type="domain" description="ABC3 transporter permease C-terminal" evidence="7">
    <location>
        <begin position="254"/>
        <end position="368"/>
    </location>
</feature>
<dbReference type="Pfam" id="PF02687">
    <property type="entry name" value="FtsX"/>
    <property type="match status" value="2"/>
</dbReference>
<evidence type="ECO:0000313" key="8">
    <source>
        <dbReference type="EMBL" id="RAH99398.1"/>
    </source>
</evidence>
<feature type="transmembrane region" description="Helical" evidence="6">
    <location>
        <begin position="707"/>
        <end position="731"/>
    </location>
</feature>
<gene>
    <name evidence="8" type="ORF">DLJ53_23005</name>
</gene>
<keyword evidence="9" id="KW-1185">Reference proteome</keyword>
<feature type="transmembrane region" description="Helical" evidence="6">
    <location>
        <begin position="341"/>
        <end position="366"/>
    </location>
</feature>
<dbReference type="Proteomes" id="UP000249590">
    <property type="component" value="Unassembled WGS sequence"/>
</dbReference>
<dbReference type="PANTHER" id="PTHR30287">
    <property type="entry name" value="MEMBRANE COMPONENT OF PREDICTED ABC SUPERFAMILY METABOLITE UPTAKE TRANSPORTER"/>
    <property type="match status" value="1"/>
</dbReference>
<feature type="transmembrane region" description="Helical" evidence="6">
    <location>
        <begin position="387"/>
        <end position="411"/>
    </location>
</feature>
<name>A0A8B2NMK0_9HYPH</name>
<keyword evidence="8" id="KW-0808">Transferase</keyword>
<evidence type="ECO:0000256" key="4">
    <source>
        <dbReference type="ARBA" id="ARBA00022989"/>
    </source>
</evidence>
<proteinExistence type="predicted"/>
<evidence type="ECO:0000256" key="6">
    <source>
        <dbReference type="SAM" id="Phobius"/>
    </source>
</evidence>
<keyword evidence="4 6" id="KW-1133">Transmembrane helix</keyword>
<keyword evidence="3 6" id="KW-0812">Transmembrane</keyword>
<accession>A0A8B2NMK0</accession>
<dbReference type="GO" id="GO:0005886">
    <property type="term" value="C:plasma membrane"/>
    <property type="evidence" value="ECO:0007669"/>
    <property type="project" value="UniProtKB-SubCell"/>
</dbReference>
<reference evidence="8 9" key="1">
    <citation type="submission" date="2018-05" db="EMBL/GenBank/DDBJ databases">
        <title>Acuticoccus sediminis sp. nov., isolated from deep-sea sediment of Indian Ocean.</title>
        <authorList>
            <person name="Liu X."/>
            <person name="Lai Q."/>
            <person name="Du Y."/>
            <person name="Sun F."/>
            <person name="Zhang X."/>
            <person name="Wang S."/>
            <person name="Shao Z."/>
        </authorList>
    </citation>
    <scope>NUCLEOTIDE SEQUENCE [LARGE SCALE GENOMIC DNA]</scope>
    <source>
        <strain evidence="8 9">PTG4-2</strain>
    </source>
</reference>
<protein>
    <submittedName>
        <fullName evidence="8">Glycosyl transferase family 1</fullName>
    </submittedName>
</protein>
<dbReference type="PANTHER" id="PTHR30287:SF1">
    <property type="entry name" value="INNER MEMBRANE PROTEIN"/>
    <property type="match status" value="1"/>
</dbReference>